<dbReference type="Pfam" id="PF24357">
    <property type="entry name" value="TMD0_ABC"/>
    <property type="match status" value="1"/>
</dbReference>
<evidence type="ECO:0000313" key="16">
    <source>
        <dbReference type="Ensembl" id="ENSCPBP00000028491.1"/>
    </source>
</evidence>
<dbReference type="CDD" id="cd18595">
    <property type="entry name" value="ABC_6TM_MRP1_2_3_6_D1_like"/>
    <property type="match status" value="1"/>
</dbReference>
<dbReference type="FunFam" id="1.20.1560.10:FF:000001">
    <property type="entry name" value="ATP-binding cassette subfamily C member 1"/>
    <property type="match status" value="1"/>
</dbReference>
<dbReference type="FunFam" id="3.40.50.300:FF:000293">
    <property type="entry name" value="ATP binding cassette subfamily C member 1"/>
    <property type="match status" value="1"/>
</dbReference>
<feature type="domain" description="ABC transporter" evidence="14">
    <location>
        <begin position="644"/>
        <end position="868"/>
    </location>
</feature>
<evidence type="ECO:0000256" key="7">
    <source>
        <dbReference type="ARBA" id="ARBA00022840"/>
    </source>
</evidence>
<dbReference type="InterPro" id="IPR011527">
    <property type="entry name" value="ABC1_TM_dom"/>
</dbReference>
<evidence type="ECO:0000256" key="11">
    <source>
        <dbReference type="ARBA" id="ARBA00024220"/>
    </source>
</evidence>
<dbReference type="PROSITE" id="PS50893">
    <property type="entry name" value="ABC_TRANSPORTER_2"/>
    <property type="match status" value="2"/>
</dbReference>
<evidence type="ECO:0000256" key="4">
    <source>
        <dbReference type="ARBA" id="ARBA00022692"/>
    </source>
</evidence>
<dbReference type="GeneTree" id="ENSGT00940000157145"/>
<feature type="transmembrane region" description="Helical" evidence="13">
    <location>
        <begin position="115"/>
        <end position="133"/>
    </location>
</feature>
<keyword evidence="17" id="KW-1185">Reference proteome</keyword>
<comment type="subcellular location">
    <subcellularLocation>
        <location evidence="1">Endomembrane system</location>
        <topology evidence="1">Multi-pass membrane protein</topology>
    </subcellularLocation>
</comment>
<feature type="transmembrane region" description="Helical" evidence="13">
    <location>
        <begin position="1014"/>
        <end position="1039"/>
    </location>
</feature>
<dbReference type="Gene3D" id="3.40.50.300">
    <property type="entry name" value="P-loop containing nucleotide triphosphate hydrolases"/>
    <property type="match status" value="2"/>
</dbReference>
<feature type="transmembrane region" description="Helical" evidence="13">
    <location>
        <begin position="177"/>
        <end position="196"/>
    </location>
</feature>
<feature type="transmembrane region" description="Helical" evidence="13">
    <location>
        <begin position="76"/>
        <end position="95"/>
    </location>
</feature>
<dbReference type="Gene3D" id="1.20.1560.10">
    <property type="entry name" value="ABC transporter type 1, transmembrane domain"/>
    <property type="match status" value="2"/>
</dbReference>
<dbReference type="Ensembl" id="ENSCPBT00000033543.1">
    <property type="protein sequence ID" value="ENSCPBP00000028491.1"/>
    <property type="gene ID" value="ENSCPBG00000019854.1"/>
</dbReference>
<evidence type="ECO:0000256" key="3">
    <source>
        <dbReference type="ARBA" id="ARBA00022448"/>
    </source>
</evidence>
<feature type="transmembrane region" description="Helical" evidence="13">
    <location>
        <begin position="398"/>
        <end position="416"/>
    </location>
</feature>
<dbReference type="InterPro" id="IPR036640">
    <property type="entry name" value="ABC1_TM_sf"/>
</dbReference>
<dbReference type="CDD" id="cd03244">
    <property type="entry name" value="ABCC_MRP_domain2"/>
    <property type="match status" value="1"/>
</dbReference>
<evidence type="ECO:0000256" key="12">
    <source>
        <dbReference type="ARBA" id="ARBA00047523"/>
    </source>
</evidence>
<dbReference type="GO" id="GO:0015431">
    <property type="term" value="F:ABC-type glutathione S-conjugate transporter activity"/>
    <property type="evidence" value="ECO:0007669"/>
    <property type="project" value="UniProtKB-EC"/>
</dbReference>
<dbReference type="FunFam" id="1.20.1560.10:FF:000032">
    <property type="entry name" value="ATP-binding cassette sub-family C member 6"/>
    <property type="match status" value="1"/>
</dbReference>
<comment type="catalytic activity">
    <reaction evidence="12">
        <text>leukotriene C4(in) + ATP + H2O = leukotriene C4(out) + ADP + phosphate + H(+)</text>
        <dbReference type="Rhea" id="RHEA:38963"/>
        <dbReference type="ChEBI" id="CHEBI:15377"/>
        <dbReference type="ChEBI" id="CHEBI:15378"/>
        <dbReference type="ChEBI" id="CHEBI:30616"/>
        <dbReference type="ChEBI" id="CHEBI:43474"/>
        <dbReference type="ChEBI" id="CHEBI:57973"/>
        <dbReference type="ChEBI" id="CHEBI:456216"/>
    </reaction>
    <physiologicalReaction direction="left-to-right" evidence="12">
        <dbReference type="Rhea" id="RHEA:38964"/>
    </physiologicalReaction>
</comment>
<comment type="similarity">
    <text evidence="2">Belongs to the ABC transporter superfamily. ABCC family. Conjugate transporter (TC 3.A.1.208) subfamily.</text>
</comment>
<feature type="transmembrane region" description="Helical" evidence="13">
    <location>
        <begin position="595"/>
        <end position="615"/>
    </location>
</feature>
<feature type="transmembrane region" description="Helical" evidence="13">
    <location>
        <begin position="449"/>
        <end position="471"/>
    </location>
</feature>
<dbReference type="GO" id="GO:0016887">
    <property type="term" value="F:ATP hydrolysis activity"/>
    <property type="evidence" value="ECO:0007669"/>
    <property type="project" value="InterPro"/>
</dbReference>
<evidence type="ECO:0000256" key="9">
    <source>
        <dbReference type="ARBA" id="ARBA00022989"/>
    </source>
</evidence>
<dbReference type="FunFam" id="3.40.50.300:FF:000074">
    <property type="entry name" value="Multidrug resistance-associated protein 5 isoform 1"/>
    <property type="match status" value="1"/>
</dbReference>
<sequence length="1441" mass="161545">MAGGGWLCGSREGFAGLWVSELPASPAVGAFSQPPSPPAVPSRSLCSGRASHRLLDWNQTWYTDNPSFTQCFQNTVIAWIPCAYLWICFPFYYLFLEHHSRGYIRMSHLFKTKMVLGFILILLCFSNLFYTLWEINQGTLRAPVFFISPAVLGITMIPAVFLTQFERLKGVQSSGILLIYWLLSFLAATVTVSSKIQQDLEGVIAHHFLVGQNQDIVFMQYVTISTYETCLFFLSQSPCPELGASFVSKITFWWFSGLVWKGYRQPLQADDLWSLMKENSSEEIVSQFEREWKKYCNRAKHGAGLVETEETQVLLQPEQGQSEPLLKAFWNMFGTYFLLGTLSLVICDVFLFSVPKILSLFLEFIMDREAPNWRGYFYATLLFLLACLQTLFEQRYMYVCLVLGMRLKTAVTGLVYRKILVMSNAARRAATVGEIVNLVCVDVQRLMDLIIYFNGTWLAPIRIIICFVFLWQLLGPSALTAIAVFLILLPLNFVITKKRSHFQVLFMNHKDNRARLIHAILSDIKIIKLYGWEKAFMEKVLGIRKQELQALKSSQILFSLSLSSFHSSTFLIAFAMFAVYTLVDEQHVLDAQKAFVSLTLINILNTAHSFLPYSINAAIQVSCRLCSHLLGHYFLLHSTVQNGITVRNGTFSWCRGSSPCIKRINLTVPQGCLLVVVGQVGAGKSSLLSALLGELQKLDGYVAIKGTVAYVPQQDWIQNASVEENIIFGEEMDESWYNRVIDACALQPDLESFPAGSKSEIGEKGINISGGQKQRVSLARAVYKKAAVYLLDDPLSAVDAQVGQHIFEHVIGPNGLLKDRTRVLVTHAINVLPQVDNIVLMVDGEISETGSYQELLQRNGAFADFLHSYNNAEEKEGDLQGPLICLYIVFLFVCQQAASFCRGYWLSMWADDPVHNRTQQHTELRVGVFGVLGVLQAIGKFGSTAAVLLGGVIASHKLFQQLLENVARSPMMFFEQTPIGNLLNRFSKETDAIDSVIPDKLKSLLGFLFSLLEIYIVVIVATPIAVVAIMPLTVLYAVFQNFYVATSCQLRRLEAASRSPIYSHISETFQGSSVIRAYKEQPRFILQNDSRVDENQRTCFPGVVADRWLATNLEFLGNGIVLFAALFAVLSKTHLSPGIVGFSISCALQITGILNWMVRSWTEIENNIVSVERVREYSKTPKEAPWTLGSNSASQAWPTEGAIEFRNYSVQYRPNLEFALKNINIKINGQEKIGIAGRTGAGKSTLAMGLLRLMEAAEGEILIDGVNIAQRGLQDLRAKITVIPQDPVLFAGSLRMNLDPLNQYSDEAIWTVLELIQLKNFVLDLPDQLNHECLERGENLSVGQKQLVCLARALLRKAQILVLDEATAAVDLETDLQIQSTIRTQFKAWTVLTIAHRINTILDYDRILVLENGQVAEFDSPEKLIAQKGLFYRLVEESGLV</sequence>
<keyword evidence="7" id="KW-0067">ATP-binding</keyword>
<keyword evidence="3" id="KW-0813">Transport</keyword>
<dbReference type="SUPFAM" id="SSF52540">
    <property type="entry name" value="P-loop containing nucleoside triphosphate hydrolases"/>
    <property type="match status" value="2"/>
</dbReference>
<evidence type="ECO:0000256" key="6">
    <source>
        <dbReference type="ARBA" id="ARBA00022741"/>
    </source>
</evidence>
<keyword evidence="6" id="KW-0547">Nucleotide-binding</keyword>
<dbReference type="InterPro" id="IPR017871">
    <property type="entry name" value="ABC_transporter-like_CS"/>
</dbReference>
<dbReference type="SMART" id="SM00382">
    <property type="entry name" value="AAA"/>
    <property type="match status" value="2"/>
</dbReference>
<keyword evidence="10 13" id="KW-0472">Membrane</keyword>
<feature type="transmembrane region" description="Helical" evidence="13">
    <location>
        <begin position="333"/>
        <end position="354"/>
    </location>
</feature>
<keyword evidence="4 13" id="KW-0812">Transmembrane</keyword>
<dbReference type="InterPro" id="IPR003439">
    <property type="entry name" value="ABC_transporter-like_ATP-bd"/>
</dbReference>
<protein>
    <recommendedName>
        <fullName evidence="11">ABC-type glutathione-S-conjugate transporter</fullName>
        <ecNumber evidence="11">7.6.2.3</ecNumber>
    </recommendedName>
</protein>
<dbReference type="InterPro" id="IPR003593">
    <property type="entry name" value="AAA+_ATPase"/>
</dbReference>
<accession>A0A8C3I4Z6</accession>
<name>A0A8C3I4Z6_CHRPI</name>
<dbReference type="CDD" id="cd18603">
    <property type="entry name" value="ABC_6TM_MRP1_2_3_6_D2_like"/>
    <property type="match status" value="1"/>
</dbReference>
<reference evidence="16" key="2">
    <citation type="submission" date="2025-09" db="UniProtKB">
        <authorList>
            <consortium name="Ensembl"/>
        </authorList>
    </citation>
    <scope>IDENTIFICATION</scope>
</reference>
<evidence type="ECO:0000259" key="14">
    <source>
        <dbReference type="PROSITE" id="PS50893"/>
    </source>
</evidence>
<feature type="domain" description="ABC transporter" evidence="14">
    <location>
        <begin position="1205"/>
        <end position="1437"/>
    </location>
</feature>
<proteinExistence type="inferred from homology"/>
<dbReference type="InterPro" id="IPR056227">
    <property type="entry name" value="TMD0_ABC"/>
</dbReference>
<organism evidence="16 17">
    <name type="scientific">Chrysemys picta bellii</name>
    <name type="common">Western painted turtle</name>
    <name type="synonym">Emys bellii</name>
    <dbReference type="NCBI Taxonomy" id="8478"/>
    <lineage>
        <taxon>Eukaryota</taxon>
        <taxon>Metazoa</taxon>
        <taxon>Chordata</taxon>
        <taxon>Craniata</taxon>
        <taxon>Vertebrata</taxon>
        <taxon>Euteleostomi</taxon>
        <taxon>Archelosauria</taxon>
        <taxon>Testudinata</taxon>
        <taxon>Testudines</taxon>
        <taxon>Cryptodira</taxon>
        <taxon>Durocryptodira</taxon>
        <taxon>Testudinoidea</taxon>
        <taxon>Emydidae</taxon>
        <taxon>Chrysemys</taxon>
    </lineage>
</organism>
<feature type="transmembrane region" description="Helical" evidence="13">
    <location>
        <begin position="556"/>
        <end position="583"/>
    </location>
</feature>
<dbReference type="PROSITE" id="PS00211">
    <property type="entry name" value="ABC_TRANSPORTER_1"/>
    <property type="match status" value="2"/>
</dbReference>
<feature type="transmembrane region" description="Helical" evidence="13">
    <location>
        <begin position="145"/>
        <end position="165"/>
    </location>
</feature>
<evidence type="ECO:0000313" key="17">
    <source>
        <dbReference type="Proteomes" id="UP000694380"/>
    </source>
</evidence>
<dbReference type="PROSITE" id="PS50929">
    <property type="entry name" value="ABC_TM1F"/>
    <property type="match status" value="2"/>
</dbReference>
<feature type="domain" description="ABC transmembrane type-1" evidence="15">
    <location>
        <begin position="338"/>
        <end position="620"/>
    </location>
</feature>
<evidence type="ECO:0000256" key="1">
    <source>
        <dbReference type="ARBA" id="ARBA00004127"/>
    </source>
</evidence>
<dbReference type="PANTHER" id="PTHR24223">
    <property type="entry name" value="ATP-BINDING CASSETTE SUB-FAMILY C"/>
    <property type="match status" value="1"/>
</dbReference>
<dbReference type="GO" id="GO:0016020">
    <property type="term" value="C:membrane"/>
    <property type="evidence" value="ECO:0007669"/>
    <property type="project" value="InterPro"/>
</dbReference>
<feature type="transmembrane region" description="Helical" evidence="13">
    <location>
        <begin position="375"/>
        <end position="392"/>
    </location>
</feature>
<evidence type="ECO:0000256" key="8">
    <source>
        <dbReference type="ARBA" id="ARBA00022967"/>
    </source>
</evidence>
<dbReference type="Proteomes" id="UP000694380">
    <property type="component" value="Unplaced"/>
</dbReference>
<evidence type="ECO:0000256" key="5">
    <source>
        <dbReference type="ARBA" id="ARBA00022737"/>
    </source>
</evidence>
<evidence type="ECO:0000256" key="10">
    <source>
        <dbReference type="ARBA" id="ARBA00023136"/>
    </source>
</evidence>
<dbReference type="CDD" id="cd03250">
    <property type="entry name" value="ABCC_MRP_domain1"/>
    <property type="match status" value="1"/>
</dbReference>
<keyword evidence="5" id="KW-0677">Repeat</keyword>
<reference evidence="16" key="1">
    <citation type="submission" date="2025-08" db="UniProtKB">
        <authorList>
            <consortium name="Ensembl"/>
        </authorList>
    </citation>
    <scope>IDENTIFICATION</scope>
</reference>
<gene>
    <name evidence="16" type="primary">ABCC6</name>
</gene>
<feature type="domain" description="ABC transmembrane type-1" evidence="15">
    <location>
        <begin position="888"/>
        <end position="1166"/>
    </location>
</feature>
<dbReference type="GO" id="GO:0005524">
    <property type="term" value="F:ATP binding"/>
    <property type="evidence" value="ECO:0007669"/>
    <property type="project" value="UniProtKB-KW"/>
</dbReference>
<dbReference type="InterPro" id="IPR027417">
    <property type="entry name" value="P-loop_NTPase"/>
</dbReference>
<dbReference type="GO" id="GO:0012505">
    <property type="term" value="C:endomembrane system"/>
    <property type="evidence" value="ECO:0007669"/>
    <property type="project" value="UniProtKB-SubCell"/>
</dbReference>
<dbReference type="InterPro" id="IPR050173">
    <property type="entry name" value="ABC_transporter_C-like"/>
</dbReference>
<evidence type="ECO:0000256" key="2">
    <source>
        <dbReference type="ARBA" id="ARBA00009726"/>
    </source>
</evidence>
<dbReference type="Pfam" id="PF00005">
    <property type="entry name" value="ABC_tran"/>
    <property type="match status" value="2"/>
</dbReference>
<evidence type="ECO:0000259" key="15">
    <source>
        <dbReference type="PROSITE" id="PS50929"/>
    </source>
</evidence>
<dbReference type="SUPFAM" id="SSF90123">
    <property type="entry name" value="ABC transporter transmembrane region"/>
    <property type="match status" value="2"/>
</dbReference>
<dbReference type="EC" id="7.6.2.3" evidence="11"/>
<feature type="transmembrane region" description="Helical" evidence="13">
    <location>
        <begin position="477"/>
        <end position="495"/>
    </location>
</feature>
<keyword evidence="9 13" id="KW-1133">Transmembrane helix</keyword>
<feature type="transmembrane region" description="Helical" evidence="13">
    <location>
        <begin position="1115"/>
        <end position="1133"/>
    </location>
</feature>
<keyword evidence="8" id="KW-1278">Translocase</keyword>
<dbReference type="PANTHER" id="PTHR24223:SF339">
    <property type="entry name" value="ATP-BINDING CASSETTE SUB-FAMILY C MEMBER 6"/>
    <property type="match status" value="1"/>
</dbReference>
<dbReference type="Pfam" id="PF00664">
    <property type="entry name" value="ABC_membrane"/>
    <property type="match status" value="2"/>
</dbReference>
<feature type="transmembrane region" description="Helical" evidence="13">
    <location>
        <begin position="926"/>
        <end position="954"/>
    </location>
</feature>
<evidence type="ECO:0000256" key="13">
    <source>
        <dbReference type="SAM" id="Phobius"/>
    </source>
</evidence>